<dbReference type="Proteomes" id="UP000005408">
    <property type="component" value="Unassembled WGS sequence"/>
</dbReference>
<evidence type="ECO:0000313" key="2">
    <source>
        <dbReference type="Proteomes" id="UP000005408"/>
    </source>
</evidence>
<organism evidence="1 2">
    <name type="scientific">Magallana gigas</name>
    <name type="common">Pacific oyster</name>
    <name type="synonym">Crassostrea gigas</name>
    <dbReference type="NCBI Taxonomy" id="29159"/>
    <lineage>
        <taxon>Eukaryota</taxon>
        <taxon>Metazoa</taxon>
        <taxon>Spiralia</taxon>
        <taxon>Lophotrochozoa</taxon>
        <taxon>Mollusca</taxon>
        <taxon>Bivalvia</taxon>
        <taxon>Autobranchia</taxon>
        <taxon>Pteriomorphia</taxon>
        <taxon>Ostreida</taxon>
        <taxon>Ostreoidea</taxon>
        <taxon>Ostreidae</taxon>
        <taxon>Magallana</taxon>
    </lineage>
</organism>
<proteinExistence type="predicted"/>
<protein>
    <submittedName>
        <fullName evidence="1">Uncharacterized protein</fullName>
    </submittedName>
</protein>
<sequence>MQDPLGFCLANGDGKLFQISVSGSDSCEVSRSTVQFVDICPDSEEKWKKAAARKNCSAYANLCDEPERLVYHCVINEYVSQTLEVCAYRRLIFLGKCTGYSVSGNVIQLNSRTNCAAFTNNSCPNFYNSDAAYKYLPDHSRKASADRPFFPVCRRIRSTGSDKTSITTEPMRSRASTGTFCVRFGGGYRTRSRAKNSTVFV</sequence>
<accession>A0A8W8JLP0</accession>
<dbReference type="EnsemblMetazoa" id="G20021.1">
    <property type="protein sequence ID" value="G20021.1:cds"/>
    <property type="gene ID" value="G20021"/>
</dbReference>
<dbReference type="AlphaFoldDB" id="A0A8W8JLP0"/>
<keyword evidence="2" id="KW-1185">Reference proteome</keyword>
<evidence type="ECO:0000313" key="1">
    <source>
        <dbReference type="EnsemblMetazoa" id="G20021.1:cds"/>
    </source>
</evidence>
<name>A0A8W8JLP0_MAGGI</name>
<reference evidence="1" key="1">
    <citation type="submission" date="2022-08" db="UniProtKB">
        <authorList>
            <consortium name="EnsemblMetazoa"/>
        </authorList>
    </citation>
    <scope>IDENTIFICATION</scope>
    <source>
        <strain evidence="1">05x7-T-G4-1.051#20</strain>
    </source>
</reference>